<dbReference type="RefSeq" id="WP_113949679.1">
    <property type="nucleotide sequence ID" value="NZ_QNQU01000012.1"/>
</dbReference>
<reference evidence="1 2" key="1">
    <citation type="submission" date="2018-07" db="EMBL/GenBank/DDBJ databases">
        <title>A draft genome of a endophytic bacteria, a new species of Pedobacter.</title>
        <authorList>
            <person name="Zhang Z.D."/>
            <person name="Chen Z.J."/>
        </authorList>
    </citation>
    <scope>NUCLEOTIDE SEQUENCE [LARGE SCALE GENOMIC DNA]</scope>
    <source>
        <strain evidence="1 2">RS10</strain>
    </source>
</reference>
<gene>
    <name evidence="1" type="ORF">DRW42_15190</name>
</gene>
<accession>A0A366KW26</accession>
<evidence type="ECO:0000313" key="1">
    <source>
        <dbReference type="EMBL" id="RBQ05841.1"/>
    </source>
</evidence>
<dbReference type="Proteomes" id="UP000252081">
    <property type="component" value="Unassembled WGS sequence"/>
</dbReference>
<dbReference type="OrthoDB" id="9980194at2"/>
<proteinExistence type="predicted"/>
<protein>
    <submittedName>
        <fullName evidence="1">Uncharacterized protein</fullName>
    </submittedName>
</protein>
<organism evidence="1 2">
    <name type="scientific">Pedobacter miscanthi</name>
    <dbReference type="NCBI Taxonomy" id="2259170"/>
    <lineage>
        <taxon>Bacteria</taxon>
        <taxon>Pseudomonadati</taxon>
        <taxon>Bacteroidota</taxon>
        <taxon>Sphingobacteriia</taxon>
        <taxon>Sphingobacteriales</taxon>
        <taxon>Sphingobacteriaceae</taxon>
        <taxon>Pedobacter</taxon>
    </lineage>
</organism>
<dbReference type="EMBL" id="QNQU01000012">
    <property type="protein sequence ID" value="RBQ05841.1"/>
    <property type="molecule type" value="Genomic_DNA"/>
</dbReference>
<dbReference type="AlphaFoldDB" id="A0A366KW26"/>
<keyword evidence="2" id="KW-1185">Reference proteome</keyword>
<name>A0A366KW26_9SPHI</name>
<comment type="caution">
    <text evidence="1">The sequence shown here is derived from an EMBL/GenBank/DDBJ whole genome shotgun (WGS) entry which is preliminary data.</text>
</comment>
<evidence type="ECO:0000313" key="2">
    <source>
        <dbReference type="Proteomes" id="UP000252081"/>
    </source>
</evidence>
<sequence length="146" mass="16740">MNKHFAAFGQTATARSTNRASNIVNTVTAKQFFIEDNVNGYLTKERFISYGQSLTDSEAEHLEDLFKFTSQGCSFNNVIKPKFDRINGEEMLWFKVKLTRATINLRIPNLDGLLRLLTEYQLGKTQINFSLDELKAECQSMTEEQN</sequence>